<organism evidence="2 3">
    <name type="scientific">Candidatus Reconcilbacillus cellulovorans</name>
    <dbReference type="NCBI Taxonomy" id="1906605"/>
    <lineage>
        <taxon>Bacteria</taxon>
        <taxon>Bacillati</taxon>
        <taxon>Bacillota</taxon>
        <taxon>Bacilli</taxon>
        <taxon>Bacillales</taxon>
        <taxon>Paenibacillaceae</taxon>
        <taxon>Candidatus Reconcilbacillus</taxon>
    </lineage>
</organism>
<keyword evidence="1" id="KW-0472">Membrane</keyword>
<reference evidence="2 3" key="1">
    <citation type="submission" date="2016-12" db="EMBL/GenBank/DDBJ databases">
        <title>Candidatus Reconcilibacillus cellulovorans genome.</title>
        <authorList>
            <person name="Kolinko S."/>
            <person name="Wu Y.-W."/>
            <person name="Tachea F."/>
            <person name="Denzel E."/>
            <person name="Hiras J."/>
            <person name="Baecker N."/>
            <person name="Chan L.J."/>
            <person name="Eichorst S.A."/>
            <person name="Frey D."/>
            <person name="Adams P.D."/>
            <person name="Pray T."/>
            <person name="Tanjore D."/>
            <person name="Petzold C.J."/>
            <person name="Gladden J.M."/>
            <person name="Simmons B.A."/>
            <person name="Singer S.W."/>
        </authorList>
    </citation>
    <scope>NUCLEOTIDE SEQUENCE [LARGE SCALE GENOMIC DNA]</scope>
    <source>
        <strain evidence="2">JTherm</strain>
    </source>
</reference>
<feature type="transmembrane region" description="Helical" evidence="1">
    <location>
        <begin position="494"/>
        <end position="515"/>
    </location>
</feature>
<evidence type="ECO:0000313" key="3">
    <source>
        <dbReference type="Proteomes" id="UP000243688"/>
    </source>
</evidence>
<feature type="transmembrane region" description="Helical" evidence="1">
    <location>
        <begin position="252"/>
        <end position="269"/>
    </location>
</feature>
<keyword evidence="1" id="KW-0812">Transmembrane</keyword>
<feature type="transmembrane region" description="Helical" evidence="1">
    <location>
        <begin position="292"/>
        <end position="313"/>
    </location>
</feature>
<feature type="transmembrane region" description="Helical" evidence="1">
    <location>
        <begin position="348"/>
        <end position="369"/>
    </location>
</feature>
<keyword evidence="1" id="KW-1133">Transmembrane helix</keyword>
<evidence type="ECO:0000313" key="2">
    <source>
        <dbReference type="EMBL" id="PDO10068.1"/>
    </source>
</evidence>
<protein>
    <recommendedName>
        <fullName evidence="4">CAAX protease family protein</fullName>
    </recommendedName>
</protein>
<proteinExistence type="predicted"/>
<comment type="caution">
    <text evidence="2">The sequence shown here is derived from an EMBL/GenBank/DDBJ whole genome shotgun (WGS) entry which is preliminary data.</text>
</comment>
<feature type="transmembrane region" description="Helical" evidence="1">
    <location>
        <begin position="219"/>
        <end position="240"/>
    </location>
</feature>
<dbReference type="AlphaFoldDB" id="A0A2A6DYB5"/>
<dbReference type="EMBL" id="MOXJ01000020">
    <property type="protein sequence ID" value="PDO10068.1"/>
    <property type="molecule type" value="Genomic_DNA"/>
</dbReference>
<name>A0A2A6DYB5_9BACL</name>
<accession>A0A2A6DYB5</accession>
<feature type="transmembrane region" description="Helical" evidence="1">
    <location>
        <begin position="469"/>
        <end position="488"/>
    </location>
</feature>
<evidence type="ECO:0000256" key="1">
    <source>
        <dbReference type="SAM" id="Phobius"/>
    </source>
</evidence>
<gene>
    <name evidence="2" type="ORF">BLM47_09050</name>
</gene>
<sequence>MKRIVFSLPFWGTVGALLFVVVYFIPASPLAETPLPGIEKAISRQEAVRAALEFVAAREPGFSEKSASVEIAHETAEHLAGYLAKNGLEREYAERYAESRPVEFYKVDVRAPGVRYYVYVNLFRPEVIGWRKQSAGTVSGTPDVGAIAARFLKNIGVDPDRLERVDLPDGTIRFVDPAAAVGEARLAYRIFVQGGEVTGYRTGFEPPESHVAWQTRQKIYAAVVSILYLLLFVAVVIAAWSVALADRKHARFSSGAVWTLLFAVLFIVLDRNGRPASLAAAGEEFRTATNDAFIFVSAIGFAVVSVAGLYGCFVAGERLCRRLGWNVWPQTKSEDFGRQIVRHLKDGYSLALFMLGLQALLLWIAWTRFGAWGINDPNTSILNQIWPEWFPLTGWMAAIQEEAVFRLFGIPACFYVLRNRLAAVLATSLLWSLGHVTYPVYPVYTRIWEVTALGVVLGLVFLRRGWLTVLFAHAIFNLVMISLMLMAVKQNAAGVAIALAYVASPAAIALVMTAWHRLLRKRTPAAPAPAADG</sequence>
<feature type="transmembrane region" description="Helical" evidence="1">
    <location>
        <begin position="444"/>
        <end position="462"/>
    </location>
</feature>
<dbReference type="Proteomes" id="UP000243688">
    <property type="component" value="Unassembled WGS sequence"/>
</dbReference>
<evidence type="ECO:0008006" key="4">
    <source>
        <dbReference type="Google" id="ProtNLM"/>
    </source>
</evidence>